<organism evidence="1 2">
    <name type="scientific">Hypoxylon rubiginosum</name>
    <dbReference type="NCBI Taxonomy" id="110542"/>
    <lineage>
        <taxon>Eukaryota</taxon>
        <taxon>Fungi</taxon>
        <taxon>Dikarya</taxon>
        <taxon>Ascomycota</taxon>
        <taxon>Pezizomycotina</taxon>
        <taxon>Sordariomycetes</taxon>
        <taxon>Xylariomycetidae</taxon>
        <taxon>Xylariales</taxon>
        <taxon>Hypoxylaceae</taxon>
        <taxon>Hypoxylon</taxon>
    </lineage>
</organism>
<name>A0ACB9YPS1_9PEZI</name>
<dbReference type="Proteomes" id="UP001497700">
    <property type="component" value="Unassembled WGS sequence"/>
</dbReference>
<proteinExistence type="predicted"/>
<protein>
    <submittedName>
        <fullName evidence="1">Uncharacterized protein</fullName>
    </submittedName>
</protein>
<gene>
    <name evidence="1" type="ORF">F4820DRAFT_452211</name>
</gene>
<evidence type="ECO:0000313" key="1">
    <source>
        <dbReference type="EMBL" id="KAI4861116.1"/>
    </source>
</evidence>
<reference evidence="1 2" key="1">
    <citation type="journal article" date="2022" name="New Phytol.">
        <title>Ecological generalism drives hyperdiversity of secondary metabolite gene clusters in xylarialean endophytes.</title>
        <authorList>
            <person name="Franco M.E.E."/>
            <person name="Wisecaver J.H."/>
            <person name="Arnold A.E."/>
            <person name="Ju Y.M."/>
            <person name="Slot J.C."/>
            <person name="Ahrendt S."/>
            <person name="Moore L.P."/>
            <person name="Eastman K.E."/>
            <person name="Scott K."/>
            <person name="Konkel Z."/>
            <person name="Mondo S.J."/>
            <person name="Kuo A."/>
            <person name="Hayes R.D."/>
            <person name="Haridas S."/>
            <person name="Andreopoulos B."/>
            <person name="Riley R."/>
            <person name="LaButti K."/>
            <person name="Pangilinan J."/>
            <person name="Lipzen A."/>
            <person name="Amirebrahimi M."/>
            <person name="Yan J."/>
            <person name="Adam C."/>
            <person name="Keymanesh K."/>
            <person name="Ng V."/>
            <person name="Louie K."/>
            <person name="Northen T."/>
            <person name="Drula E."/>
            <person name="Henrissat B."/>
            <person name="Hsieh H.M."/>
            <person name="Youens-Clark K."/>
            <person name="Lutzoni F."/>
            <person name="Miadlikowska J."/>
            <person name="Eastwood D.C."/>
            <person name="Hamelin R.C."/>
            <person name="Grigoriev I.V."/>
            <person name="U'Ren J.M."/>
        </authorList>
    </citation>
    <scope>NUCLEOTIDE SEQUENCE [LARGE SCALE GENOMIC DNA]</scope>
    <source>
        <strain evidence="1 2">CBS 119005</strain>
    </source>
</reference>
<accession>A0ACB9YPS1</accession>
<evidence type="ECO:0000313" key="2">
    <source>
        <dbReference type="Proteomes" id="UP001497700"/>
    </source>
</evidence>
<comment type="caution">
    <text evidence="1">The sequence shown here is derived from an EMBL/GenBank/DDBJ whole genome shotgun (WGS) entry which is preliminary data.</text>
</comment>
<keyword evidence="2" id="KW-1185">Reference proteome</keyword>
<dbReference type="EMBL" id="MU393561">
    <property type="protein sequence ID" value="KAI4861116.1"/>
    <property type="molecule type" value="Genomic_DNA"/>
</dbReference>
<sequence>MSLPSPEQIAYMVAHADDDARPNIIACVAISAFLATVFVGTRLYARWLHGNTLLLADYLIIFALCLYIPFCVTLGLCTESGLGKHVIFATNARLLQIYFISSEIIYSVIIVTIKWSILAFYQRIFPQHWFRWALVGVALFMGAWMFTTVFAISFQCIPIEYNWDMTIDGGHCINIGQLALVTSVLNVITDVAILVLPLPLVWKLNVTRQRRWGLIILFALGGGACVVGITRAGYIGDLNATVDPTWDNVPAAYLSAIEVLAGFLVACIPSYPVLFRRIKSKTQASSKQSNPSSGPTPGGSGRSADSRRLRPVMSWNRITNTDDIELCTQVPTNHHWETLPEEKDSYYRDGDQASTKELTKGAGVAL</sequence>